<protein>
    <recommendedName>
        <fullName evidence="4">3-methyladenine DNA glycosylase</fullName>
    </recommendedName>
</protein>
<reference evidence="3" key="1">
    <citation type="submission" date="2016-08" db="EMBL/GenBank/DDBJ databases">
        <authorList>
            <person name="Varghese N."/>
            <person name="Submissions Spin"/>
        </authorList>
    </citation>
    <scope>NUCLEOTIDE SEQUENCE [LARGE SCALE GENOMIC DNA]</scope>
    <source>
        <strain evidence="3">SGD-1123</strain>
    </source>
</reference>
<evidence type="ECO:0000313" key="3">
    <source>
        <dbReference type="Proteomes" id="UP000181997"/>
    </source>
</evidence>
<sequence>MNEEKDKDSIEQQKKKEGGQDIDPQRDTAKPAHSRNEKTDK</sequence>
<dbReference type="AlphaFoldDB" id="A0A0V8HPJ9"/>
<evidence type="ECO:0000256" key="1">
    <source>
        <dbReference type="SAM" id="MobiDB-lite"/>
    </source>
</evidence>
<evidence type="ECO:0000313" key="2">
    <source>
        <dbReference type="EMBL" id="SCB74975.1"/>
    </source>
</evidence>
<dbReference type="OrthoDB" id="206323at1386"/>
<keyword evidence="3" id="KW-1185">Reference proteome</keyword>
<dbReference type="EMBL" id="FMAU01000001">
    <property type="protein sequence ID" value="SCB74975.1"/>
    <property type="molecule type" value="Genomic_DNA"/>
</dbReference>
<proteinExistence type="predicted"/>
<organism evidence="2 3">
    <name type="scientific">[Bacillus] enclensis</name>
    <dbReference type="NCBI Taxonomy" id="1402860"/>
    <lineage>
        <taxon>Bacteria</taxon>
        <taxon>Bacillati</taxon>
        <taxon>Bacillota</taxon>
        <taxon>Bacilli</taxon>
        <taxon>Bacillales</taxon>
        <taxon>Bacillaceae</taxon>
        <taxon>Rossellomorea</taxon>
    </lineage>
</organism>
<dbReference type="RefSeq" id="WP_058297174.1">
    <property type="nucleotide sequence ID" value="NZ_FMAU01000001.1"/>
</dbReference>
<accession>A0A0V8HPJ9</accession>
<feature type="region of interest" description="Disordered" evidence="1">
    <location>
        <begin position="1"/>
        <end position="41"/>
    </location>
</feature>
<dbReference type="Proteomes" id="UP000181997">
    <property type="component" value="Unassembled WGS sequence"/>
</dbReference>
<name>A0A0V8HPJ9_9BACI</name>
<gene>
    <name evidence="2" type="ORF">GA0061094_0255</name>
</gene>
<evidence type="ECO:0008006" key="4">
    <source>
        <dbReference type="Google" id="ProtNLM"/>
    </source>
</evidence>